<keyword evidence="3 5" id="KW-0413">Isomerase</keyword>
<evidence type="ECO:0000313" key="7">
    <source>
        <dbReference type="EMBL" id="MCQ4840174.1"/>
    </source>
</evidence>
<evidence type="ECO:0000256" key="2">
    <source>
        <dbReference type="ARBA" id="ARBA00022884"/>
    </source>
</evidence>
<dbReference type="InterPro" id="IPR036986">
    <property type="entry name" value="S4_RNA-bd_sf"/>
</dbReference>
<dbReference type="Gene3D" id="3.10.290.10">
    <property type="entry name" value="RNA-binding S4 domain"/>
    <property type="match status" value="1"/>
</dbReference>
<comment type="similarity">
    <text evidence="1 5">Belongs to the pseudouridine synthase RsuA family.</text>
</comment>
<evidence type="ECO:0000313" key="8">
    <source>
        <dbReference type="Proteomes" id="UP001524473"/>
    </source>
</evidence>
<dbReference type="EMBL" id="JANFZH010000020">
    <property type="protein sequence ID" value="MCQ4840174.1"/>
    <property type="molecule type" value="Genomic_DNA"/>
</dbReference>
<dbReference type="CDD" id="cd02553">
    <property type="entry name" value="PseudoU_synth_RsuA"/>
    <property type="match status" value="1"/>
</dbReference>
<dbReference type="InterPro" id="IPR050343">
    <property type="entry name" value="RsuA_PseudoU_synthase"/>
</dbReference>
<dbReference type="Gene3D" id="3.30.70.580">
    <property type="entry name" value="Pseudouridine synthase I, catalytic domain, N-terminal subdomain"/>
    <property type="match status" value="1"/>
</dbReference>
<gene>
    <name evidence="7" type="ORF">NE695_09635</name>
</gene>
<dbReference type="SUPFAM" id="SSF55120">
    <property type="entry name" value="Pseudouridine synthase"/>
    <property type="match status" value="1"/>
</dbReference>
<protein>
    <recommendedName>
        <fullName evidence="5">Pseudouridine synthase</fullName>
        <ecNumber evidence="5">5.4.99.-</ecNumber>
    </recommendedName>
</protein>
<feature type="domain" description="RNA-binding S4" evidence="6">
    <location>
        <begin position="3"/>
        <end position="62"/>
    </location>
</feature>
<dbReference type="InterPro" id="IPR020094">
    <property type="entry name" value="TruA/RsuA/RluB/E/F_N"/>
</dbReference>
<sequence length="236" mass="26680">MTERLDKFLVSQGIGSRKEVTRLVRRGSVMVDGKPTSTADCKIDPENSKVTVEGKEIVYRRFLYIMMNKPAGVLSATEDRKSRTVLDLLPPPLSRRGLFPAGRLDKDTTGLLILTDDGEFAHRMLSPKSHVYKRYAASTQNPVTAADVEVFKNGIRQGDITFAPARLWEEEYQGRKMAFVEIREGKYHQVKRMFEACDNRVVSLKRLKIGGLSLDETLQEGEARLLEQSEIASIFQ</sequence>
<dbReference type="PANTHER" id="PTHR47683">
    <property type="entry name" value="PSEUDOURIDINE SYNTHASE FAMILY PROTEIN-RELATED"/>
    <property type="match status" value="1"/>
</dbReference>
<dbReference type="Pfam" id="PF01479">
    <property type="entry name" value="S4"/>
    <property type="match status" value="1"/>
</dbReference>
<organism evidence="7 8">
    <name type="scientific">Neglectibacter timonensis</name>
    <dbReference type="NCBI Taxonomy" id="1776382"/>
    <lineage>
        <taxon>Bacteria</taxon>
        <taxon>Bacillati</taxon>
        <taxon>Bacillota</taxon>
        <taxon>Clostridia</taxon>
        <taxon>Eubacteriales</taxon>
        <taxon>Oscillospiraceae</taxon>
        <taxon>Neglectibacter</taxon>
    </lineage>
</organism>
<evidence type="ECO:0000256" key="3">
    <source>
        <dbReference type="ARBA" id="ARBA00023235"/>
    </source>
</evidence>
<keyword evidence="2 4" id="KW-0694">RNA-binding</keyword>
<name>A0ABT1RZQ7_9FIRM</name>
<dbReference type="InterPro" id="IPR000748">
    <property type="entry name" value="PsdUridine_synth_RsuA/RluB/E/F"/>
</dbReference>
<dbReference type="PROSITE" id="PS01149">
    <property type="entry name" value="PSI_RSU"/>
    <property type="match status" value="1"/>
</dbReference>
<dbReference type="InterPro" id="IPR020103">
    <property type="entry name" value="PsdUridine_synth_cat_dom_sf"/>
</dbReference>
<evidence type="ECO:0000256" key="5">
    <source>
        <dbReference type="RuleBase" id="RU003887"/>
    </source>
</evidence>
<dbReference type="InterPro" id="IPR042092">
    <property type="entry name" value="PsdUridine_s_RsuA/RluB/E/F_cat"/>
</dbReference>
<comment type="caution">
    <text evidence="7">The sequence shown here is derived from an EMBL/GenBank/DDBJ whole genome shotgun (WGS) entry which is preliminary data.</text>
</comment>
<dbReference type="PROSITE" id="PS50889">
    <property type="entry name" value="S4"/>
    <property type="match status" value="1"/>
</dbReference>
<evidence type="ECO:0000256" key="4">
    <source>
        <dbReference type="PROSITE-ProRule" id="PRU00182"/>
    </source>
</evidence>
<dbReference type="CDD" id="cd00165">
    <property type="entry name" value="S4"/>
    <property type="match status" value="1"/>
</dbReference>
<dbReference type="Pfam" id="PF00849">
    <property type="entry name" value="PseudoU_synth_2"/>
    <property type="match status" value="1"/>
</dbReference>
<dbReference type="SMART" id="SM00363">
    <property type="entry name" value="S4"/>
    <property type="match status" value="1"/>
</dbReference>
<dbReference type="Proteomes" id="UP001524473">
    <property type="component" value="Unassembled WGS sequence"/>
</dbReference>
<dbReference type="InterPro" id="IPR002942">
    <property type="entry name" value="S4_RNA-bd"/>
</dbReference>
<accession>A0ABT1RZQ7</accession>
<evidence type="ECO:0000256" key="1">
    <source>
        <dbReference type="ARBA" id="ARBA00008348"/>
    </source>
</evidence>
<evidence type="ECO:0000259" key="6">
    <source>
        <dbReference type="SMART" id="SM00363"/>
    </source>
</evidence>
<dbReference type="PANTHER" id="PTHR47683:SF4">
    <property type="entry name" value="PSEUDOURIDINE SYNTHASE"/>
    <property type="match status" value="1"/>
</dbReference>
<dbReference type="EC" id="5.4.99.-" evidence="5"/>
<dbReference type="InterPro" id="IPR018496">
    <property type="entry name" value="PsdUridine_synth_RsuA/RluB_CS"/>
</dbReference>
<keyword evidence="8" id="KW-1185">Reference proteome</keyword>
<proteinExistence type="inferred from homology"/>
<dbReference type="InterPro" id="IPR006145">
    <property type="entry name" value="PsdUridine_synth_RsuA/RluA"/>
</dbReference>
<dbReference type="Gene3D" id="3.30.70.1560">
    <property type="entry name" value="Alpha-L RNA-binding motif"/>
    <property type="match status" value="1"/>
</dbReference>
<reference evidence="7 8" key="1">
    <citation type="submission" date="2022-06" db="EMBL/GenBank/DDBJ databases">
        <title>Isolation of gut microbiota from human fecal samples.</title>
        <authorList>
            <person name="Pamer E.G."/>
            <person name="Barat B."/>
            <person name="Waligurski E."/>
            <person name="Medina S."/>
            <person name="Paddock L."/>
            <person name="Mostad J."/>
        </authorList>
    </citation>
    <scope>NUCLEOTIDE SEQUENCE [LARGE SCALE GENOMIC DNA]</scope>
    <source>
        <strain evidence="7 8">DFI.9.73</strain>
    </source>
</reference>
<dbReference type="RefSeq" id="WP_256191837.1">
    <property type="nucleotide sequence ID" value="NZ_CAJKKG010000081.1"/>
</dbReference>
<dbReference type="NCBIfam" id="TIGR00093">
    <property type="entry name" value="pseudouridine synthase"/>
    <property type="match status" value="1"/>
</dbReference>
<dbReference type="SUPFAM" id="SSF55174">
    <property type="entry name" value="Alpha-L RNA-binding motif"/>
    <property type="match status" value="1"/>
</dbReference>